<proteinExistence type="predicted"/>
<dbReference type="SUPFAM" id="SSF52047">
    <property type="entry name" value="RNI-like"/>
    <property type="match status" value="1"/>
</dbReference>
<evidence type="ECO:0008006" key="4">
    <source>
        <dbReference type="Google" id="ProtNLM"/>
    </source>
</evidence>
<dbReference type="PANTHER" id="PTHR13318:SF265">
    <property type="entry name" value="F-BOX DOMAIN-CONTAINING PROTEIN"/>
    <property type="match status" value="1"/>
</dbReference>
<keyword evidence="3" id="KW-1185">Reference proteome</keyword>
<dbReference type="Gene3D" id="3.80.10.10">
    <property type="entry name" value="Ribonuclease Inhibitor"/>
    <property type="match status" value="1"/>
</dbReference>
<reference evidence="2 3" key="1">
    <citation type="submission" date="2024-01" db="EMBL/GenBank/DDBJ databases">
        <title>Comparative genomics of Cryptococcus and Kwoniella reveals pathogenesis evolution and contrasting modes of karyotype evolution via chromosome fusion or intercentromeric recombination.</title>
        <authorList>
            <person name="Coelho M.A."/>
            <person name="David-Palma M."/>
            <person name="Shea T."/>
            <person name="Bowers K."/>
            <person name="McGinley-Smith S."/>
            <person name="Mohammad A.W."/>
            <person name="Gnirke A."/>
            <person name="Yurkov A.M."/>
            <person name="Nowrousian M."/>
            <person name="Sun S."/>
            <person name="Cuomo C.A."/>
            <person name="Heitman J."/>
        </authorList>
    </citation>
    <scope>NUCLEOTIDE SEQUENCE [LARGE SCALE GENOMIC DNA]</scope>
    <source>
        <strain evidence="2">CBS 11374</strain>
    </source>
</reference>
<evidence type="ECO:0000313" key="2">
    <source>
        <dbReference type="EMBL" id="WRT67931.1"/>
    </source>
</evidence>
<organism evidence="2 3">
    <name type="scientific">Kwoniella shivajii</name>
    <dbReference type="NCBI Taxonomy" id="564305"/>
    <lineage>
        <taxon>Eukaryota</taxon>
        <taxon>Fungi</taxon>
        <taxon>Dikarya</taxon>
        <taxon>Basidiomycota</taxon>
        <taxon>Agaricomycotina</taxon>
        <taxon>Tremellomycetes</taxon>
        <taxon>Tremellales</taxon>
        <taxon>Cryptococcaceae</taxon>
        <taxon>Kwoniella</taxon>
    </lineage>
</organism>
<sequence>MPPKRRHESDDSPNSITKPSPRKKSKSKPSLKGKQPSIRSQRSIWNSTDDWDTLLSESALSTASISLRPPRLRELPSLVKCTIDALVRGFKRLWETGGEASDGSGSGNGVGGREFKIAWEYLPLHLKKAVRDGIFKWWGGYLTIKMIADVFIIPPELELPGELLPSISSLSYLKELIPQSNLRDSFTSLKLTYASQASDLGISSLIYHLQNLEEINIKECSLASTTSTTTSKTVKSILERTRNLKKLNLKGTKMKESDIKSILDKYGDQLECFKVDNIHFENINDTFSSGHYPKITHLCLPGNILNSPLNDFRSRAKKFGHTIGYPTPRPTSSESIIQWSTLGISFSKNGQGEREGNFPNLTHLYLPGLLIPEDTLINIRPDTLIKFSTGSQGGGPPIPIESLIHLINSQKNSIRKLSLGHIKSSNSKITSANSPNMESFIRLGELLNECTKLEEFTLVTDAGGSKDSICDSGMSKCSNLIYGPGLMGNWRKSLKKLSLFVPQQIESSTFLPPPSSTRVNQEEEERGTICPLENLDLPSANIDNTELFASALSKFPKLRSLDLSGTTITDDDMKIILSNCHSLSRIDLTSCRGVNVRHRRNIFKASSEADK</sequence>
<dbReference type="RefSeq" id="XP_062792671.1">
    <property type="nucleotide sequence ID" value="XM_062936620.1"/>
</dbReference>
<evidence type="ECO:0000313" key="3">
    <source>
        <dbReference type="Proteomes" id="UP001329825"/>
    </source>
</evidence>
<gene>
    <name evidence="2" type="ORF">IL334_004905</name>
</gene>
<dbReference type="InterPro" id="IPR032675">
    <property type="entry name" value="LRR_dom_sf"/>
</dbReference>
<dbReference type="GeneID" id="87957036"/>
<feature type="region of interest" description="Disordered" evidence="1">
    <location>
        <begin position="1"/>
        <end position="42"/>
    </location>
</feature>
<feature type="compositionally biased region" description="Basic residues" evidence="1">
    <location>
        <begin position="20"/>
        <end position="31"/>
    </location>
</feature>
<protein>
    <recommendedName>
        <fullName evidence="4">RNI-like protein</fullName>
    </recommendedName>
</protein>
<dbReference type="EMBL" id="CP141886">
    <property type="protein sequence ID" value="WRT67931.1"/>
    <property type="molecule type" value="Genomic_DNA"/>
</dbReference>
<evidence type="ECO:0000256" key="1">
    <source>
        <dbReference type="SAM" id="MobiDB-lite"/>
    </source>
</evidence>
<dbReference type="PANTHER" id="PTHR13318">
    <property type="entry name" value="PARTNER OF PAIRED, ISOFORM B-RELATED"/>
    <property type="match status" value="1"/>
</dbReference>
<name>A0ABZ1D1N6_9TREE</name>
<dbReference type="Proteomes" id="UP001329825">
    <property type="component" value="Chromosome 6"/>
</dbReference>
<accession>A0ABZ1D1N6</accession>